<keyword evidence="1" id="KW-0472">Membrane</keyword>
<evidence type="ECO:0000256" key="1">
    <source>
        <dbReference type="SAM" id="Phobius"/>
    </source>
</evidence>
<proteinExistence type="predicted"/>
<organism evidence="2">
    <name type="scientific">Marseillevirus LCMAC202</name>
    <dbReference type="NCBI Taxonomy" id="2506606"/>
    <lineage>
        <taxon>Viruses</taxon>
        <taxon>Varidnaviria</taxon>
        <taxon>Bamfordvirae</taxon>
        <taxon>Nucleocytoviricota</taxon>
        <taxon>Megaviricetes</taxon>
        <taxon>Pimascovirales</taxon>
        <taxon>Pimascovirales incertae sedis</taxon>
        <taxon>Marseilleviridae</taxon>
    </lineage>
</organism>
<feature type="transmembrane region" description="Helical" evidence="1">
    <location>
        <begin position="6"/>
        <end position="29"/>
    </location>
</feature>
<keyword evidence="1" id="KW-1133">Transmembrane helix</keyword>
<protein>
    <submittedName>
        <fullName evidence="2">Uncharacterized protein</fullName>
    </submittedName>
</protein>
<sequence>MDTKSFQVMVTLTVALCIVGIIASVYNIVQYRRMNDSKQVQIAKRMSMATGIIFGVGLVVIVVILTINLNKSSSLNINGATIRPEVGTAKDLVRVFD</sequence>
<gene>
    <name evidence="2" type="ORF">LCMAC202_00280</name>
</gene>
<name>A0A481YWU5_9VIRU</name>
<keyword evidence="1" id="KW-0812">Transmembrane</keyword>
<accession>A0A481YWU5</accession>
<feature type="transmembrane region" description="Helical" evidence="1">
    <location>
        <begin position="49"/>
        <end position="69"/>
    </location>
</feature>
<reference evidence="2" key="1">
    <citation type="journal article" date="2019" name="MBio">
        <title>Virus Genomes from Deep Sea Sediments Expand the Ocean Megavirome and Support Independent Origins of Viral Gigantism.</title>
        <authorList>
            <person name="Backstrom D."/>
            <person name="Yutin N."/>
            <person name="Jorgensen S.L."/>
            <person name="Dharamshi J."/>
            <person name="Homa F."/>
            <person name="Zaremba-Niedwiedzka K."/>
            <person name="Spang A."/>
            <person name="Wolf Y.I."/>
            <person name="Koonin E.V."/>
            <person name="Ettema T.J."/>
        </authorList>
    </citation>
    <scope>NUCLEOTIDE SEQUENCE</scope>
</reference>
<evidence type="ECO:0000313" key="2">
    <source>
        <dbReference type="EMBL" id="QBK87692.1"/>
    </source>
</evidence>
<dbReference type="EMBL" id="MK500369">
    <property type="protein sequence ID" value="QBK87692.1"/>
    <property type="molecule type" value="Genomic_DNA"/>
</dbReference>